<gene>
    <name evidence="2" type="ORF">M378DRAFT_200011</name>
</gene>
<evidence type="ECO:0000256" key="1">
    <source>
        <dbReference type="SAM" id="MobiDB-lite"/>
    </source>
</evidence>
<dbReference type="EMBL" id="KN818309">
    <property type="protein sequence ID" value="KIL59827.1"/>
    <property type="molecule type" value="Genomic_DNA"/>
</dbReference>
<name>A0A0C2WEK4_AMAMK</name>
<reference evidence="2 3" key="1">
    <citation type="submission" date="2014-04" db="EMBL/GenBank/DDBJ databases">
        <title>Evolutionary Origins and Diversification of the Mycorrhizal Mutualists.</title>
        <authorList>
            <consortium name="DOE Joint Genome Institute"/>
            <consortium name="Mycorrhizal Genomics Consortium"/>
            <person name="Kohler A."/>
            <person name="Kuo A."/>
            <person name="Nagy L.G."/>
            <person name="Floudas D."/>
            <person name="Copeland A."/>
            <person name="Barry K.W."/>
            <person name="Cichocki N."/>
            <person name="Veneault-Fourrey C."/>
            <person name="LaButti K."/>
            <person name="Lindquist E.A."/>
            <person name="Lipzen A."/>
            <person name="Lundell T."/>
            <person name="Morin E."/>
            <person name="Murat C."/>
            <person name="Riley R."/>
            <person name="Ohm R."/>
            <person name="Sun H."/>
            <person name="Tunlid A."/>
            <person name="Henrissat B."/>
            <person name="Grigoriev I.V."/>
            <person name="Hibbett D.S."/>
            <person name="Martin F."/>
        </authorList>
    </citation>
    <scope>NUCLEOTIDE SEQUENCE [LARGE SCALE GENOMIC DNA]</scope>
    <source>
        <strain evidence="2 3">Koide BX008</strain>
    </source>
</reference>
<organism evidence="2 3">
    <name type="scientific">Amanita muscaria (strain Koide BX008)</name>
    <dbReference type="NCBI Taxonomy" id="946122"/>
    <lineage>
        <taxon>Eukaryota</taxon>
        <taxon>Fungi</taxon>
        <taxon>Dikarya</taxon>
        <taxon>Basidiomycota</taxon>
        <taxon>Agaricomycotina</taxon>
        <taxon>Agaricomycetes</taxon>
        <taxon>Agaricomycetidae</taxon>
        <taxon>Agaricales</taxon>
        <taxon>Pluteineae</taxon>
        <taxon>Amanitaceae</taxon>
        <taxon>Amanita</taxon>
    </lineage>
</organism>
<feature type="region of interest" description="Disordered" evidence="1">
    <location>
        <begin position="1"/>
        <end position="116"/>
    </location>
</feature>
<accession>A0A0C2WEK4</accession>
<dbReference type="AlphaFoldDB" id="A0A0C2WEK4"/>
<dbReference type="HOGENOM" id="CLU_1610326_0_0_1"/>
<evidence type="ECO:0000313" key="2">
    <source>
        <dbReference type="EMBL" id="KIL59827.1"/>
    </source>
</evidence>
<dbReference type="Proteomes" id="UP000054549">
    <property type="component" value="Unassembled WGS sequence"/>
</dbReference>
<sequence>MSSAAPARCNSDSPSNDESDQPRPTVHHSEFEEPSPDVGDQGNPFPDDMDTRSDPYPPSPTTQQNNSDSDDVWDYRDLGQPPSPVPASDEESNPFDERQADARQTEPDESLSPPMYPPLWFSFDMIDSIKNAKLEDDIEDPEVLETLHSPRTDERIFDALKDGSE</sequence>
<proteinExistence type="predicted"/>
<protein>
    <submittedName>
        <fullName evidence="2">Uncharacterized protein</fullName>
    </submittedName>
</protein>
<evidence type="ECO:0000313" key="3">
    <source>
        <dbReference type="Proteomes" id="UP000054549"/>
    </source>
</evidence>
<dbReference type="InParanoid" id="A0A0C2WEK4"/>
<feature type="compositionally biased region" description="Basic and acidic residues" evidence="1">
    <location>
        <begin position="95"/>
        <end position="106"/>
    </location>
</feature>
<keyword evidence="3" id="KW-1185">Reference proteome</keyword>